<keyword evidence="1" id="KW-0812">Transmembrane</keyword>
<accession>A0ABR4IQD2</accession>
<dbReference type="InterPro" id="IPR046623">
    <property type="entry name" value="DUF6536"/>
</dbReference>
<name>A0ABR4IQD2_9EURO</name>
<reference evidence="3 4" key="1">
    <citation type="submission" date="2024-07" db="EMBL/GenBank/DDBJ databases">
        <title>Section-level genome sequencing and comparative genomics of Aspergillus sections Usti and Cavernicolus.</title>
        <authorList>
            <consortium name="Lawrence Berkeley National Laboratory"/>
            <person name="Nybo J.L."/>
            <person name="Vesth T.C."/>
            <person name="Theobald S."/>
            <person name="Frisvad J.C."/>
            <person name="Larsen T.O."/>
            <person name="Kjaerboelling I."/>
            <person name="Rothschild-Mancinelli K."/>
            <person name="Lyhne E.K."/>
            <person name="Kogle M.E."/>
            <person name="Barry K."/>
            <person name="Clum A."/>
            <person name="Na H."/>
            <person name="Ledsgaard L."/>
            <person name="Lin J."/>
            <person name="Lipzen A."/>
            <person name="Kuo A."/>
            <person name="Riley R."/>
            <person name="Mondo S."/>
            <person name="LaButti K."/>
            <person name="Haridas S."/>
            <person name="Pangalinan J."/>
            <person name="Salamov A.A."/>
            <person name="Simmons B.A."/>
            <person name="Magnuson J.K."/>
            <person name="Chen J."/>
            <person name="Drula E."/>
            <person name="Henrissat B."/>
            <person name="Wiebenga A."/>
            <person name="Lubbers R.J."/>
            <person name="Gomes A.C."/>
            <person name="Makela M.R."/>
            <person name="Stajich J."/>
            <person name="Grigoriev I.V."/>
            <person name="Mortensen U.H."/>
            <person name="De vries R.P."/>
            <person name="Baker S.E."/>
            <person name="Andersen M.R."/>
        </authorList>
    </citation>
    <scope>NUCLEOTIDE SEQUENCE [LARGE SCALE GENOMIC DNA]</scope>
    <source>
        <strain evidence="3 4">CBS 600.67</strain>
    </source>
</reference>
<feature type="transmembrane region" description="Helical" evidence="1">
    <location>
        <begin position="710"/>
        <end position="731"/>
    </location>
</feature>
<protein>
    <recommendedName>
        <fullName evidence="2">DUF6536 domain-containing protein</fullName>
    </recommendedName>
</protein>
<dbReference type="EMBL" id="JBFXLS010000014">
    <property type="protein sequence ID" value="KAL2829980.1"/>
    <property type="molecule type" value="Genomic_DNA"/>
</dbReference>
<evidence type="ECO:0000313" key="4">
    <source>
        <dbReference type="Proteomes" id="UP001610335"/>
    </source>
</evidence>
<feature type="transmembrane region" description="Helical" evidence="1">
    <location>
        <begin position="536"/>
        <end position="556"/>
    </location>
</feature>
<evidence type="ECO:0000259" key="2">
    <source>
        <dbReference type="Pfam" id="PF20163"/>
    </source>
</evidence>
<dbReference type="PANTHER" id="PTHR35395:SF1">
    <property type="entry name" value="DUF6536 DOMAIN-CONTAINING PROTEIN"/>
    <property type="match status" value="1"/>
</dbReference>
<keyword evidence="4" id="KW-1185">Reference proteome</keyword>
<comment type="caution">
    <text evidence="3">The sequence shown here is derived from an EMBL/GenBank/DDBJ whole genome shotgun (WGS) entry which is preliminary data.</text>
</comment>
<evidence type="ECO:0000256" key="1">
    <source>
        <dbReference type="SAM" id="Phobius"/>
    </source>
</evidence>
<dbReference type="Proteomes" id="UP001610335">
    <property type="component" value="Unassembled WGS sequence"/>
</dbReference>
<dbReference type="Pfam" id="PF20163">
    <property type="entry name" value="DUF6536"/>
    <property type="match status" value="1"/>
</dbReference>
<organism evidence="3 4">
    <name type="scientific">Aspergillus cavernicola</name>
    <dbReference type="NCBI Taxonomy" id="176166"/>
    <lineage>
        <taxon>Eukaryota</taxon>
        <taxon>Fungi</taxon>
        <taxon>Dikarya</taxon>
        <taxon>Ascomycota</taxon>
        <taxon>Pezizomycotina</taxon>
        <taxon>Eurotiomycetes</taxon>
        <taxon>Eurotiomycetidae</taxon>
        <taxon>Eurotiales</taxon>
        <taxon>Aspergillaceae</taxon>
        <taxon>Aspergillus</taxon>
        <taxon>Aspergillus subgen. Nidulantes</taxon>
    </lineage>
</organism>
<feature type="transmembrane region" description="Helical" evidence="1">
    <location>
        <begin position="165"/>
        <end position="189"/>
    </location>
</feature>
<feature type="transmembrane region" description="Helical" evidence="1">
    <location>
        <begin position="667"/>
        <end position="690"/>
    </location>
</feature>
<feature type="domain" description="DUF6536" evidence="2">
    <location>
        <begin position="47"/>
        <end position="201"/>
    </location>
</feature>
<sequence length="860" mass="94817">MFYRRHQHDAKESEKKPKLLSHLRSWRSSSGKTEMQDISDSDHARAWITGVVVCSWVIGGVLALNIILTIIAAALAYSNNSQQSFTFASLHTGKCSVAKNWTTGLHLVINILSTVMLGASNYCMQCLASPSRAQVDEAHNQRTWIRIGVPNIWNLLRRQRGKRQWLGYILLITSLPIHLIYNSAIFFSLGPTEYTVVTAQASPVRGNISTDFEQCFAENVGIDRPSFNAAMSGGELETLSRQECIDTFAQDYVSGQRTLILVTNASMSENEPMGWVGKGNSKSFDDKSGSTFKWLCDDNIDCTKGMAEEMMENWSVRAMRWSTPSILLSVPTTDGFYDAQGYLVIGHYGIPDTADHRHLNDLLEQHPSEDRLQAQLDDPSGWANSSFPGNVTILGHEARCVYSDLSTEKLPQAYAVDHCITSPAEETCQLFFSPPICLIVIGCNLIKLLCTLFTARDSRDDVFLTVGDAIASLLTRPDPTTVGACLLSKSLVDKGTHGWRKPRGKSRESLDIQVDQQKLPLRLPPRNRWFQAVSMLQWLLTLTTFACMLIPAIYLLRLGIIDYNQGYGVKTIWDSGLGEVTTATILNGLDVPATASGIFSMVFMANTPQLLVSAAYFLYNALLTGMLGAVEYDNYAQEQKPLRVSWPRGAQRSTYYLSLPYRYSIPLLIVSAVLHWLVSQSFFFVEIIPFDLYGVAQHSEEVVTCGYSPVAIIFAIIVGGSLPIVSILLGLRRFKSHMPLALQCSAAISAACHPTISTSTPDGDNDHALKPVQWGELPGGYSSPSPLAFSNRISGDAEVEFEASGNAQLNSGSDEQRQILSTTCLDINDTTRSDAVGSGFYHCAFTSNDVCEPSASRLYI</sequence>
<gene>
    <name evidence="3" type="ORF">BDW59DRAFT_178184</name>
</gene>
<keyword evidence="1" id="KW-0472">Membrane</keyword>
<evidence type="ECO:0000313" key="3">
    <source>
        <dbReference type="EMBL" id="KAL2829980.1"/>
    </source>
</evidence>
<proteinExistence type="predicted"/>
<dbReference type="PANTHER" id="PTHR35395">
    <property type="entry name" value="DUF6536 DOMAIN-CONTAINING PROTEIN"/>
    <property type="match status" value="1"/>
</dbReference>
<keyword evidence="1" id="KW-1133">Transmembrane helix</keyword>
<feature type="transmembrane region" description="Helical" evidence="1">
    <location>
        <begin position="610"/>
        <end position="630"/>
    </location>
</feature>
<feature type="transmembrane region" description="Helical" evidence="1">
    <location>
        <begin position="47"/>
        <end position="77"/>
    </location>
</feature>